<organism evidence="3 4">
    <name type="scientific">Corchorus olitorius</name>
    <dbReference type="NCBI Taxonomy" id="93759"/>
    <lineage>
        <taxon>Eukaryota</taxon>
        <taxon>Viridiplantae</taxon>
        <taxon>Streptophyta</taxon>
        <taxon>Embryophyta</taxon>
        <taxon>Tracheophyta</taxon>
        <taxon>Spermatophyta</taxon>
        <taxon>Magnoliopsida</taxon>
        <taxon>eudicotyledons</taxon>
        <taxon>Gunneridae</taxon>
        <taxon>Pentapetalae</taxon>
        <taxon>rosids</taxon>
        <taxon>malvids</taxon>
        <taxon>Malvales</taxon>
        <taxon>Malvaceae</taxon>
        <taxon>Grewioideae</taxon>
        <taxon>Apeibeae</taxon>
        <taxon>Corchorus</taxon>
    </lineage>
</organism>
<proteinExistence type="predicted"/>
<comment type="caution">
    <text evidence="3">The sequence shown here is derived from an EMBL/GenBank/DDBJ whole genome shotgun (WGS) entry which is preliminary data.</text>
</comment>
<feature type="region of interest" description="Disordered" evidence="1">
    <location>
        <begin position="117"/>
        <end position="142"/>
    </location>
</feature>
<dbReference type="PANTHER" id="PTHR47186:SF18">
    <property type="entry name" value="RX N-TERMINAL DOMAIN-CONTAINING PROTEIN"/>
    <property type="match status" value="1"/>
</dbReference>
<dbReference type="STRING" id="93759.A0A1R3IFD8"/>
<dbReference type="OrthoDB" id="1001123at2759"/>
<dbReference type="SUPFAM" id="SSF52058">
    <property type="entry name" value="L domain-like"/>
    <property type="match status" value="1"/>
</dbReference>
<evidence type="ECO:0000313" key="4">
    <source>
        <dbReference type="Proteomes" id="UP000187203"/>
    </source>
</evidence>
<dbReference type="Pfam" id="PF25019">
    <property type="entry name" value="LRR_R13L1-DRL21"/>
    <property type="match status" value="1"/>
</dbReference>
<gene>
    <name evidence="3" type="ORF">COLO4_23677</name>
</gene>
<dbReference type="Gene3D" id="3.80.10.10">
    <property type="entry name" value="Ribonuclease Inhibitor"/>
    <property type="match status" value="1"/>
</dbReference>
<dbReference type="AlphaFoldDB" id="A0A1R3IFD8"/>
<reference evidence="4" key="1">
    <citation type="submission" date="2013-09" db="EMBL/GenBank/DDBJ databases">
        <title>Corchorus olitorius genome sequencing.</title>
        <authorList>
            <person name="Alam M."/>
            <person name="Haque M.S."/>
            <person name="Islam M.S."/>
            <person name="Emdad E.M."/>
            <person name="Islam M.M."/>
            <person name="Ahmed B."/>
            <person name="Halim A."/>
            <person name="Hossen Q.M.M."/>
            <person name="Hossain M.Z."/>
            <person name="Ahmed R."/>
            <person name="Khan M.M."/>
            <person name="Islam R."/>
            <person name="Rashid M.M."/>
            <person name="Khan S.A."/>
            <person name="Rahman M.S."/>
            <person name="Alam M."/>
            <person name="Yahiya A.S."/>
            <person name="Khan M.S."/>
            <person name="Azam M.S."/>
            <person name="Haque T."/>
            <person name="Lashkar M.Z.H."/>
            <person name="Akhand A.I."/>
            <person name="Morshed G."/>
            <person name="Roy S."/>
            <person name="Uddin K.S."/>
            <person name="Rabeya T."/>
            <person name="Hossain A.S."/>
            <person name="Chowdhury A."/>
            <person name="Snigdha A.R."/>
            <person name="Mortoza M.S."/>
            <person name="Matin S.A."/>
            <person name="Hoque S.M.E."/>
            <person name="Islam M.K."/>
            <person name="Roy D.K."/>
            <person name="Haider R."/>
            <person name="Moosa M.M."/>
            <person name="Elias S.M."/>
            <person name="Hasan A.M."/>
            <person name="Jahan S."/>
            <person name="Shafiuddin M."/>
            <person name="Mahmood N."/>
            <person name="Shommy N.S."/>
        </authorList>
    </citation>
    <scope>NUCLEOTIDE SEQUENCE [LARGE SCALE GENOMIC DNA]</scope>
    <source>
        <strain evidence="4">cv. O-4</strain>
    </source>
</reference>
<sequence>MVVNDLVMRSRFLRMLSLANYFNVFETLKLFQCFSLVELHEAMGRLINMHHLNIRGKHDGSSIGELGKLKHLQGRLAISNLQNVESAKDAKDARLKDKMKLKQLQLIWSKDDTIEDNSDDDIGDNSDDGIGDNSDDDIGDDSEHERKILEQLEPHSELECLLEGLVPRAPSIEEVQLERCDALQMEAFPCGLGVLVIENLKINDSILEQMMQPCTSLERLTIKKCCELRSLPEGSALPITLKQLSIEESNVLDDSKILLYTSLEFLEIENSRCNGVESFPLGSFPS</sequence>
<protein>
    <submittedName>
        <fullName evidence="3">Disease resistance protein</fullName>
    </submittedName>
</protein>
<evidence type="ECO:0000256" key="1">
    <source>
        <dbReference type="SAM" id="MobiDB-lite"/>
    </source>
</evidence>
<feature type="compositionally biased region" description="Acidic residues" evidence="1">
    <location>
        <begin position="117"/>
        <end position="140"/>
    </location>
</feature>
<name>A0A1R3IFD8_9ROSI</name>
<evidence type="ECO:0000259" key="2">
    <source>
        <dbReference type="Pfam" id="PF25019"/>
    </source>
</evidence>
<evidence type="ECO:0000313" key="3">
    <source>
        <dbReference type="EMBL" id="OMO81284.1"/>
    </source>
</evidence>
<feature type="domain" description="R13L1/DRL21-like LRR repeat region" evidence="2">
    <location>
        <begin position="63"/>
        <end position="161"/>
    </location>
</feature>
<dbReference type="InterPro" id="IPR032675">
    <property type="entry name" value="LRR_dom_sf"/>
</dbReference>
<dbReference type="PANTHER" id="PTHR47186">
    <property type="entry name" value="LEUCINE-RICH REPEAT-CONTAINING PROTEIN 57"/>
    <property type="match status" value="1"/>
</dbReference>
<dbReference type="EMBL" id="AWUE01018322">
    <property type="protein sequence ID" value="OMO81284.1"/>
    <property type="molecule type" value="Genomic_DNA"/>
</dbReference>
<keyword evidence="4" id="KW-1185">Reference proteome</keyword>
<dbReference type="InterPro" id="IPR056789">
    <property type="entry name" value="LRR_R13L1-DRL21"/>
</dbReference>
<dbReference type="Proteomes" id="UP000187203">
    <property type="component" value="Unassembled WGS sequence"/>
</dbReference>
<accession>A0A1R3IFD8</accession>